<evidence type="ECO:0000256" key="1">
    <source>
        <dbReference type="ARBA" id="ARBA00001917"/>
    </source>
</evidence>
<dbReference type="PANTHER" id="PTHR43567:SF1">
    <property type="entry name" value="FLAVOREDOXIN"/>
    <property type="match status" value="1"/>
</dbReference>
<dbReference type="InterPro" id="IPR052174">
    <property type="entry name" value="Flavoredoxin"/>
</dbReference>
<dbReference type="EMBL" id="SRSD01000011">
    <property type="protein sequence ID" value="KAA0888275.1"/>
    <property type="molecule type" value="Genomic_DNA"/>
</dbReference>
<dbReference type="RefSeq" id="WP_149309361.1">
    <property type="nucleotide sequence ID" value="NZ_SRSD01000011.1"/>
</dbReference>
<sequence length="194" mass="20853">MKQSIGAKTLATPTPVWLVGTYDEADTPNIMTAAWGGICCSQPPCLAVSLRKATYSHAAIVARKAFTVSIPSQAQVAQADYVGTVSGRDGDKFAACGWTAVRSDLVDAPYVDEVPLVVECRLLHIHELGLHTQFVGEIVDVKADEALIGAKGYPDITKVRPIIWDTAHMGYYGLGEFLGKAWEIGKTITTEGMK</sequence>
<feature type="domain" description="Flavin reductase like" evidence="4">
    <location>
        <begin position="10"/>
        <end position="155"/>
    </location>
</feature>
<evidence type="ECO:0000259" key="4">
    <source>
        <dbReference type="SMART" id="SM00903"/>
    </source>
</evidence>
<comment type="caution">
    <text evidence="5">The sequence shown here is derived from an EMBL/GenBank/DDBJ whole genome shotgun (WGS) entry which is preliminary data.</text>
</comment>
<dbReference type="AlphaFoldDB" id="A0A5A9X7B9"/>
<dbReference type="GO" id="GO:0016646">
    <property type="term" value="F:oxidoreductase activity, acting on the CH-NH group of donors, NAD or NADP as acceptor"/>
    <property type="evidence" value="ECO:0007669"/>
    <property type="project" value="UniProtKB-ARBA"/>
</dbReference>
<proteinExistence type="inferred from homology"/>
<dbReference type="Gene3D" id="2.30.110.10">
    <property type="entry name" value="Electron Transport, Fmn-binding Protein, Chain A"/>
    <property type="match status" value="1"/>
</dbReference>
<dbReference type="InterPro" id="IPR012349">
    <property type="entry name" value="Split_barrel_FMN-bd"/>
</dbReference>
<dbReference type="SMART" id="SM00903">
    <property type="entry name" value="Flavin_Reduct"/>
    <property type="match status" value="1"/>
</dbReference>
<evidence type="ECO:0000313" key="5">
    <source>
        <dbReference type="EMBL" id="KAA0888275.1"/>
    </source>
</evidence>
<comment type="similarity">
    <text evidence="3">Belongs to the flavoredoxin family.</text>
</comment>
<evidence type="ECO:0000256" key="3">
    <source>
        <dbReference type="ARBA" id="ARBA00038054"/>
    </source>
</evidence>
<name>A0A5A9X7B9_9BACT</name>
<evidence type="ECO:0000256" key="2">
    <source>
        <dbReference type="ARBA" id="ARBA00022630"/>
    </source>
</evidence>
<comment type="cofactor">
    <cofactor evidence="1">
        <name>FMN</name>
        <dbReference type="ChEBI" id="CHEBI:58210"/>
    </cofactor>
</comment>
<reference evidence="5 6" key="1">
    <citation type="submission" date="2019-04" db="EMBL/GenBank/DDBJ databases">
        <title>Geobacter ruber sp. nov., ferric-reducing bacteria isolated from paddy soil.</title>
        <authorList>
            <person name="Xu Z."/>
            <person name="Masuda Y."/>
            <person name="Itoh H."/>
            <person name="Senoo K."/>
        </authorList>
    </citation>
    <scope>NUCLEOTIDE SEQUENCE [LARGE SCALE GENOMIC DNA]</scope>
    <source>
        <strain evidence="5 6">Red88</strain>
    </source>
</reference>
<organism evidence="5 6">
    <name type="scientific">Oryzomonas rubra</name>
    <dbReference type="NCBI Taxonomy" id="2509454"/>
    <lineage>
        <taxon>Bacteria</taxon>
        <taxon>Pseudomonadati</taxon>
        <taxon>Thermodesulfobacteriota</taxon>
        <taxon>Desulfuromonadia</taxon>
        <taxon>Geobacterales</taxon>
        <taxon>Geobacteraceae</taxon>
        <taxon>Oryzomonas</taxon>
    </lineage>
</organism>
<dbReference type="InterPro" id="IPR002563">
    <property type="entry name" value="Flavin_Rdtase-like_dom"/>
</dbReference>
<accession>A0A5A9X7B9</accession>
<gene>
    <name evidence="5" type="ORF">ET418_16170</name>
</gene>
<dbReference type="PANTHER" id="PTHR43567">
    <property type="entry name" value="FLAVOREDOXIN-RELATED-RELATED"/>
    <property type="match status" value="1"/>
</dbReference>
<dbReference type="GO" id="GO:0010181">
    <property type="term" value="F:FMN binding"/>
    <property type="evidence" value="ECO:0007669"/>
    <property type="project" value="InterPro"/>
</dbReference>
<dbReference type="SUPFAM" id="SSF50475">
    <property type="entry name" value="FMN-binding split barrel"/>
    <property type="match status" value="1"/>
</dbReference>
<keyword evidence="2" id="KW-0285">Flavoprotein</keyword>
<evidence type="ECO:0000313" key="6">
    <source>
        <dbReference type="Proteomes" id="UP000324298"/>
    </source>
</evidence>
<dbReference type="Pfam" id="PF01613">
    <property type="entry name" value="Flavin_Reduct"/>
    <property type="match status" value="1"/>
</dbReference>
<keyword evidence="6" id="KW-1185">Reference proteome</keyword>
<dbReference type="Proteomes" id="UP000324298">
    <property type="component" value="Unassembled WGS sequence"/>
</dbReference>
<protein>
    <submittedName>
        <fullName evidence="5">Flavin reductase family protein</fullName>
    </submittedName>
</protein>
<dbReference type="OrthoDB" id="9794638at2"/>